<dbReference type="PROSITE" id="PS00101">
    <property type="entry name" value="HEXAPEP_TRANSFERASES"/>
    <property type="match status" value="1"/>
</dbReference>
<dbReference type="Gene3D" id="2.160.10.10">
    <property type="entry name" value="Hexapeptide repeat proteins"/>
    <property type="match status" value="1"/>
</dbReference>
<evidence type="ECO:0000256" key="5">
    <source>
        <dbReference type="RuleBase" id="RU367021"/>
    </source>
</evidence>
<accession>A0A0C3NE95</accession>
<protein>
    <recommendedName>
        <fullName evidence="5">Acetyltransferase</fullName>
        <ecNumber evidence="5">2.3.1.-</ecNumber>
    </recommendedName>
</protein>
<organism evidence="7 8">
    <name type="scientific">Sanguibacteroides justesenii</name>
    <dbReference type="NCBI Taxonomy" id="1547597"/>
    <lineage>
        <taxon>Bacteria</taxon>
        <taxon>Pseudomonadati</taxon>
        <taxon>Bacteroidota</taxon>
        <taxon>Bacteroidia</taxon>
        <taxon>Bacteroidales</taxon>
        <taxon>Porphyromonadaceae</taxon>
        <taxon>Sanguibacteroides</taxon>
    </lineage>
</organism>
<proteinExistence type="inferred from homology"/>
<keyword evidence="3" id="KW-0677">Repeat</keyword>
<dbReference type="CDD" id="cd03357">
    <property type="entry name" value="LbH_MAT_GAT"/>
    <property type="match status" value="1"/>
</dbReference>
<evidence type="ECO:0000256" key="2">
    <source>
        <dbReference type="ARBA" id="ARBA00022679"/>
    </source>
</evidence>
<name>A0A0C3NE95_9PORP</name>
<keyword evidence="4 5" id="KW-0012">Acyltransferase</keyword>
<dbReference type="InterPro" id="IPR001451">
    <property type="entry name" value="Hexapep"/>
</dbReference>
<dbReference type="GO" id="GO:0008870">
    <property type="term" value="F:galactoside O-acetyltransferase activity"/>
    <property type="evidence" value="ECO:0007669"/>
    <property type="project" value="TreeGrafter"/>
</dbReference>
<dbReference type="AlphaFoldDB" id="A0A0C3NE95"/>
<dbReference type="PANTHER" id="PTHR43017">
    <property type="entry name" value="GALACTOSIDE O-ACETYLTRANSFERASE"/>
    <property type="match status" value="1"/>
</dbReference>
<comment type="caution">
    <text evidence="7">The sequence shown here is derived from an EMBL/GenBank/DDBJ whole genome shotgun (WGS) entry which is preliminary data.</text>
</comment>
<evidence type="ECO:0000256" key="1">
    <source>
        <dbReference type="ARBA" id="ARBA00007274"/>
    </source>
</evidence>
<sequence length="194" mass="21405">MTEKEKMLTGKMYIASGKELTAERLHARELLLEFNTTPPRELEKRSVILKRLLGKTGTQYYIEPPFRCDYGYNITIGENFYANYNCTILDCAEVKIGDHVLLGPNVSLFTAGHPLEATERSKGLEYAYPITIGNNVWIGGGTIINPGITIGDNSIIGSGSIVTKNIPANVIAAGNPCRIIRQLGENDEDKTQTR</sequence>
<keyword evidence="8" id="KW-1185">Reference proteome</keyword>
<dbReference type="InterPro" id="IPR039369">
    <property type="entry name" value="LacA-like"/>
</dbReference>
<dbReference type="InterPro" id="IPR018357">
    <property type="entry name" value="Hexapep_transf_CS"/>
</dbReference>
<dbReference type="EMBL" id="JPIU01000039">
    <property type="protein sequence ID" value="KIO44432.1"/>
    <property type="molecule type" value="Genomic_DNA"/>
</dbReference>
<gene>
    <name evidence="7" type="ORF">BA92_09535</name>
</gene>
<evidence type="ECO:0000259" key="6">
    <source>
        <dbReference type="SMART" id="SM01266"/>
    </source>
</evidence>
<dbReference type="Pfam" id="PF12464">
    <property type="entry name" value="Mac"/>
    <property type="match status" value="1"/>
</dbReference>
<keyword evidence="2 5" id="KW-0808">Transferase</keyword>
<dbReference type="SMART" id="SM01266">
    <property type="entry name" value="Mac"/>
    <property type="match status" value="1"/>
</dbReference>
<feature type="domain" description="Maltose/galactoside acetyltransferase" evidence="6">
    <location>
        <begin position="4"/>
        <end position="58"/>
    </location>
</feature>
<dbReference type="RefSeq" id="WP_041505325.1">
    <property type="nucleotide sequence ID" value="NZ_JPIU01000039.1"/>
</dbReference>
<evidence type="ECO:0000313" key="7">
    <source>
        <dbReference type="EMBL" id="KIO44432.1"/>
    </source>
</evidence>
<dbReference type="FunFam" id="2.160.10.10:FF:000008">
    <property type="entry name" value="Maltose O-acetyltransferase"/>
    <property type="match status" value="1"/>
</dbReference>
<dbReference type="EC" id="2.3.1.-" evidence="5"/>
<dbReference type="InterPro" id="IPR011004">
    <property type="entry name" value="Trimer_LpxA-like_sf"/>
</dbReference>
<reference evidence="7 8" key="1">
    <citation type="submission" date="2014-07" db="EMBL/GenBank/DDBJ databases">
        <title>Porphyromonadaceae bacterium OUH 308042 = ATCC BAA-2681 = DSM 28342 draft genome.</title>
        <authorList>
            <person name="Sydenham T.V."/>
            <person name="Hasman H."/>
            <person name="Justensen U.S."/>
        </authorList>
    </citation>
    <scope>NUCLEOTIDE SEQUENCE [LARGE SCALE GENOMIC DNA]</scope>
    <source>
        <strain evidence="7 8">OUH 308042</strain>
    </source>
</reference>
<dbReference type="InterPro" id="IPR024688">
    <property type="entry name" value="Mac_dom"/>
</dbReference>
<evidence type="ECO:0000313" key="8">
    <source>
        <dbReference type="Proteomes" id="UP000031980"/>
    </source>
</evidence>
<dbReference type="SUPFAM" id="SSF51161">
    <property type="entry name" value="Trimeric LpxA-like enzymes"/>
    <property type="match status" value="1"/>
</dbReference>
<dbReference type="Proteomes" id="UP000031980">
    <property type="component" value="Unassembled WGS sequence"/>
</dbReference>
<comment type="similarity">
    <text evidence="1 5">Belongs to the transferase hexapeptide repeat family.</text>
</comment>
<evidence type="ECO:0000256" key="3">
    <source>
        <dbReference type="ARBA" id="ARBA00022737"/>
    </source>
</evidence>
<dbReference type="Pfam" id="PF00132">
    <property type="entry name" value="Hexapep"/>
    <property type="match status" value="1"/>
</dbReference>
<dbReference type="OrthoDB" id="9812571at2"/>
<evidence type="ECO:0000256" key="4">
    <source>
        <dbReference type="ARBA" id="ARBA00023315"/>
    </source>
</evidence>
<dbReference type="PANTHER" id="PTHR43017:SF1">
    <property type="entry name" value="ACETYLTRANSFERASE YJL218W-RELATED"/>
    <property type="match status" value="1"/>
</dbReference>